<evidence type="ECO:0000259" key="3">
    <source>
        <dbReference type="Pfam" id="PF20434"/>
    </source>
</evidence>
<dbReference type="GO" id="GO:0046555">
    <property type="term" value="F:acetylxylan esterase activity"/>
    <property type="evidence" value="ECO:0007669"/>
    <property type="project" value="UniProtKB-EC"/>
</dbReference>
<dbReference type="Proteomes" id="UP000323917">
    <property type="component" value="Chromosome"/>
</dbReference>
<organism evidence="4 5">
    <name type="scientific">Bythopirellula goksoeyrii</name>
    <dbReference type="NCBI Taxonomy" id="1400387"/>
    <lineage>
        <taxon>Bacteria</taxon>
        <taxon>Pseudomonadati</taxon>
        <taxon>Planctomycetota</taxon>
        <taxon>Planctomycetia</taxon>
        <taxon>Pirellulales</taxon>
        <taxon>Lacipirellulaceae</taxon>
        <taxon>Bythopirellula</taxon>
    </lineage>
</organism>
<dbReference type="PANTHER" id="PTHR48081:SF6">
    <property type="entry name" value="PEPTIDASE S9 PROLYL OLIGOPEPTIDASE CATALYTIC DOMAIN-CONTAINING PROTEIN"/>
    <property type="match status" value="1"/>
</dbReference>
<dbReference type="Gene3D" id="3.40.50.1820">
    <property type="entry name" value="alpha/beta hydrolase"/>
    <property type="match status" value="1"/>
</dbReference>
<accession>A0A5B9QJF3</accession>
<dbReference type="PANTHER" id="PTHR48081">
    <property type="entry name" value="AB HYDROLASE SUPERFAMILY PROTEIN C4A8.06C"/>
    <property type="match status" value="1"/>
</dbReference>
<dbReference type="AlphaFoldDB" id="A0A5B9QJF3"/>
<protein>
    <submittedName>
        <fullName evidence="4">Acetylxylan esterase</fullName>
        <ecNumber evidence="4">3.1.1.72</ecNumber>
    </submittedName>
</protein>
<reference evidence="4 5" key="1">
    <citation type="submission" date="2019-08" db="EMBL/GenBank/DDBJ databases">
        <title>Deep-cultivation of Planctomycetes and their phenomic and genomic characterization uncovers novel biology.</title>
        <authorList>
            <person name="Wiegand S."/>
            <person name="Jogler M."/>
            <person name="Boedeker C."/>
            <person name="Pinto D."/>
            <person name="Vollmers J."/>
            <person name="Rivas-Marin E."/>
            <person name="Kohn T."/>
            <person name="Peeters S.H."/>
            <person name="Heuer A."/>
            <person name="Rast P."/>
            <person name="Oberbeckmann S."/>
            <person name="Bunk B."/>
            <person name="Jeske O."/>
            <person name="Meyerdierks A."/>
            <person name="Storesund J.E."/>
            <person name="Kallscheuer N."/>
            <person name="Luecker S."/>
            <person name="Lage O.M."/>
            <person name="Pohl T."/>
            <person name="Merkel B.J."/>
            <person name="Hornburger P."/>
            <person name="Mueller R.-W."/>
            <person name="Bruemmer F."/>
            <person name="Labrenz M."/>
            <person name="Spormann A.M."/>
            <person name="Op den Camp H."/>
            <person name="Overmann J."/>
            <person name="Amann R."/>
            <person name="Jetten M.S.M."/>
            <person name="Mascher T."/>
            <person name="Medema M.H."/>
            <person name="Devos D.P."/>
            <person name="Kaster A.-K."/>
            <person name="Ovreas L."/>
            <person name="Rohde M."/>
            <person name="Galperin M.Y."/>
            <person name="Jogler C."/>
        </authorList>
    </citation>
    <scope>NUCLEOTIDE SEQUENCE [LARGE SCALE GENOMIC DNA]</scope>
    <source>
        <strain evidence="4 5">Pr1d</strain>
    </source>
</reference>
<dbReference type="KEGG" id="bgok:Pr1d_50210"/>
<dbReference type="RefSeq" id="WP_148075873.1">
    <property type="nucleotide sequence ID" value="NZ_CP042913.1"/>
</dbReference>
<proteinExistence type="predicted"/>
<dbReference type="SUPFAM" id="SSF53474">
    <property type="entry name" value="alpha/beta-Hydrolases"/>
    <property type="match status" value="1"/>
</dbReference>
<evidence type="ECO:0000256" key="1">
    <source>
        <dbReference type="ARBA" id="ARBA00022801"/>
    </source>
</evidence>
<feature type="signal peptide" evidence="2">
    <location>
        <begin position="1"/>
        <end position="23"/>
    </location>
</feature>
<dbReference type="InterPro" id="IPR029058">
    <property type="entry name" value="AB_hydrolase_fold"/>
</dbReference>
<dbReference type="InterPro" id="IPR050300">
    <property type="entry name" value="GDXG_lipolytic_enzyme"/>
</dbReference>
<feature type="domain" description="BD-FAE-like" evidence="3">
    <location>
        <begin position="76"/>
        <end position="271"/>
    </location>
</feature>
<dbReference type="EMBL" id="CP042913">
    <property type="protein sequence ID" value="QEG37675.1"/>
    <property type="molecule type" value="Genomic_DNA"/>
</dbReference>
<feature type="chain" id="PRO_5022758758" evidence="2">
    <location>
        <begin position="24"/>
        <end position="317"/>
    </location>
</feature>
<sequence length="317" mass="34599" precursor="true">MSRLSFYLYPILLFAMTTSFTNGQEVATQQVIDLWNGIAPGSEDITDVELSEERGEPGVPNSWVTRVKVPTLTVFPASTKEKGETAVIICPGGGYGGLAFDKEGTEVAQWFAKRGVTAFVLKYRHGGGPHQHPVPLSDVQRAVRIVRENASEFGYNTDRIGVMGFSAGGHLASSVGTHFDGGDASAEDAIDQQSCRPDFLMLIYPVISLDSDITHGGSRKNLLGDQPTTEMVELMSNDLQVTDDTPPTFLVHATDDGGVPVENSLRFYRALVKHKVPAELHVFDEGGHGFGMRRKDKPVVEWPNLLGNWLQSRGLIE</sequence>
<dbReference type="Pfam" id="PF20434">
    <property type="entry name" value="BD-FAE"/>
    <property type="match status" value="1"/>
</dbReference>
<dbReference type="EC" id="3.1.1.72" evidence="4"/>
<dbReference type="OrthoDB" id="9794725at2"/>
<evidence type="ECO:0000256" key="2">
    <source>
        <dbReference type="SAM" id="SignalP"/>
    </source>
</evidence>
<keyword evidence="5" id="KW-1185">Reference proteome</keyword>
<keyword evidence="1 4" id="KW-0378">Hydrolase</keyword>
<evidence type="ECO:0000313" key="5">
    <source>
        <dbReference type="Proteomes" id="UP000323917"/>
    </source>
</evidence>
<gene>
    <name evidence="4" type="primary">axeA1</name>
    <name evidence="4" type="ORF">Pr1d_50210</name>
</gene>
<dbReference type="InterPro" id="IPR049492">
    <property type="entry name" value="BD-FAE-like_dom"/>
</dbReference>
<keyword evidence="2" id="KW-0732">Signal</keyword>
<name>A0A5B9QJF3_9BACT</name>
<evidence type="ECO:0000313" key="4">
    <source>
        <dbReference type="EMBL" id="QEG37675.1"/>
    </source>
</evidence>